<dbReference type="InterPro" id="IPR015854">
    <property type="entry name" value="ABC_transpr_LolD-like"/>
</dbReference>
<evidence type="ECO:0000256" key="2">
    <source>
        <dbReference type="ARBA" id="ARBA00022840"/>
    </source>
</evidence>
<evidence type="ECO:0000259" key="3">
    <source>
        <dbReference type="PROSITE" id="PS50893"/>
    </source>
</evidence>
<dbReference type="GO" id="GO:0005524">
    <property type="term" value="F:ATP binding"/>
    <property type="evidence" value="ECO:0007669"/>
    <property type="project" value="UniProtKB-KW"/>
</dbReference>
<dbReference type="SUPFAM" id="SSF52540">
    <property type="entry name" value="P-loop containing nucleoside triphosphate hydrolases"/>
    <property type="match status" value="1"/>
</dbReference>
<dbReference type="Proteomes" id="UP000290365">
    <property type="component" value="Chromosome"/>
</dbReference>
<dbReference type="InterPro" id="IPR017871">
    <property type="entry name" value="ABC_transporter-like_CS"/>
</dbReference>
<keyword evidence="2 4" id="KW-0067">ATP-binding</keyword>
<dbReference type="PROSITE" id="PS00211">
    <property type="entry name" value="ABC_TRANSPORTER_1"/>
    <property type="match status" value="1"/>
</dbReference>
<sequence>MHTQQPILEVRDLEKYFRLHVLDGRKIEPFHGISFEVQRGKLFLVSGRSGVGKTTILKCIYRTYLSTGGSIWYDSQLFGRINMVEAQEDQVVRLREHELGYCSQFLKVLPRVSALDVTAEPLLKHGMKRQDAQDEAARWLRRLGIEESRWQASPLTFSGGEQQRVNLARAFIAAPRLLLLDEPTASLDAGSKSIVLEIIKEAKDSGVTIVTVTHDTAALLALVDDSYILEREDAA</sequence>
<dbReference type="GO" id="GO:0016887">
    <property type="term" value="F:ATP hydrolysis activity"/>
    <property type="evidence" value="ECO:0007669"/>
    <property type="project" value="InterPro"/>
</dbReference>
<keyword evidence="5" id="KW-1185">Reference proteome</keyword>
<dbReference type="PROSITE" id="PS50893">
    <property type="entry name" value="ABC_TRANSPORTER_2"/>
    <property type="match status" value="1"/>
</dbReference>
<feature type="domain" description="ABC transporter" evidence="3">
    <location>
        <begin position="8"/>
        <end position="235"/>
    </location>
</feature>
<dbReference type="RefSeq" id="WP_129887117.1">
    <property type="nucleotide sequence ID" value="NZ_CP035758.1"/>
</dbReference>
<dbReference type="EMBL" id="CP035758">
    <property type="protein sequence ID" value="QBD76384.1"/>
    <property type="molecule type" value="Genomic_DNA"/>
</dbReference>
<evidence type="ECO:0000313" key="4">
    <source>
        <dbReference type="EMBL" id="QBD76384.1"/>
    </source>
</evidence>
<dbReference type="Gene3D" id="3.40.50.300">
    <property type="entry name" value="P-loop containing nucleotide triphosphate hydrolases"/>
    <property type="match status" value="1"/>
</dbReference>
<dbReference type="OrthoDB" id="9810992at2"/>
<proteinExistence type="predicted"/>
<dbReference type="Pfam" id="PF00005">
    <property type="entry name" value="ABC_tran"/>
    <property type="match status" value="1"/>
</dbReference>
<dbReference type="KEGG" id="kbs:EPA93_10340"/>
<keyword evidence="1" id="KW-0547">Nucleotide-binding</keyword>
<evidence type="ECO:0000313" key="5">
    <source>
        <dbReference type="Proteomes" id="UP000290365"/>
    </source>
</evidence>
<dbReference type="InterPro" id="IPR003439">
    <property type="entry name" value="ABC_transporter-like_ATP-bd"/>
</dbReference>
<gene>
    <name evidence="4" type="ORF">EPA93_10340</name>
</gene>
<accession>A0A4P6JMB8</accession>
<dbReference type="InterPro" id="IPR003593">
    <property type="entry name" value="AAA+_ATPase"/>
</dbReference>
<dbReference type="GO" id="GO:0005886">
    <property type="term" value="C:plasma membrane"/>
    <property type="evidence" value="ECO:0007669"/>
    <property type="project" value="TreeGrafter"/>
</dbReference>
<dbReference type="AlphaFoldDB" id="A0A4P6JMB8"/>
<dbReference type="SMART" id="SM00382">
    <property type="entry name" value="AAA"/>
    <property type="match status" value="1"/>
</dbReference>
<reference evidence="4 5" key="1">
    <citation type="submission" date="2019-01" db="EMBL/GenBank/DDBJ databases">
        <title>Ktedonosporobacter rubrisoli SCAWS-G2.</title>
        <authorList>
            <person name="Huang Y."/>
            <person name="Yan B."/>
        </authorList>
    </citation>
    <scope>NUCLEOTIDE SEQUENCE [LARGE SCALE GENOMIC DNA]</scope>
    <source>
        <strain evidence="4 5">SCAWS-G2</strain>
    </source>
</reference>
<protein>
    <submittedName>
        <fullName evidence="4">ATP-binding cassette domain-containing protein</fullName>
    </submittedName>
</protein>
<evidence type="ECO:0000256" key="1">
    <source>
        <dbReference type="ARBA" id="ARBA00022741"/>
    </source>
</evidence>
<dbReference type="InterPro" id="IPR027417">
    <property type="entry name" value="P-loop_NTPase"/>
</dbReference>
<organism evidence="4 5">
    <name type="scientific">Ktedonosporobacter rubrisoli</name>
    <dbReference type="NCBI Taxonomy" id="2509675"/>
    <lineage>
        <taxon>Bacteria</taxon>
        <taxon>Bacillati</taxon>
        <taxon>Chloroflexota</taxon>
        <taxon>Ktedonobacteria</taxon>
        <taxon>Ktedonobacterales</taxon>
        <taxon>Ktedonosporobacteraceae</taxon>
        <taxon>Ktedonosporobacter</taxon>
    </lineage>
</organism>
<dbReference type="GO" id="GO:0022857">
    <property type="term" value="F:transmembrane transporter activity"/>
    <property type="evidence" value="ECO:0007669"/>
    <property type="project" value="TreeGrafter"/>
</dbReference>
<dbReference type="PANTHER" id="PTHR24220">
    <property type="entry name" value="IMPORT ATP-BINDING PROTEIN"/>
    <property type="match status" value="1"/>
</dbReference>
<name>A0A4P6JMB8_KTERU</name>